<comment type="similarity">
    <text evidence="1">Belongs to the protein-tyrosine phosphatase family.</text>
</comment>
<dbReference type="InterPro" id="IPR016130">
    <property type="entry name" value="Tyr_Pase_AS"/>
</dbReference>
<protein>
    <submittedName>
        <fullName evidence="4">Tyrosine-protein phosphatase</fullName>
    </submittedName>
</protein>
<dbReference type="Pfam" id="PF13350">
    <property type="entry name" value="Y_phosphatase3"/>
    <property type="match status" value="1"/>
</dbReference>
<dbReference type="RefSeq" id="WP_262137905.1">
    <property type="nucleotide sequence ID" value="NZ_CP106879.1"/>
</dbReference>
<reference evidence="4" key="1">
    <citation type="submission" date="2022-09" db="EMBL/GenBank/DDBJ databases">
        <title>Taxonomy of Curtobacterium flaccumfaciens.</title>
        <authorList>
            <person name="Osdaghi E."/>
            <person name="Taghavi S.M."/>
            <person name="Hamidizade M."/>
            <person name="Abachi H."/>
            <person name="Fazliarab A."/>
            <person name="Baeyen S."/>
            <person name="Portier P."/>
            <person name="Van Vaerenbergh J."/>
            <person name="Jacques M.-A."/>
        </authorList>
    </citation>
    <scope>NUCLEOTIDE SEQUENCE</scope>
    <source>
        <strain evidence="4">AGQB46</strain>
    </source>
</reference>
<dbReference type="PANTHER" id="PTHR31126:SF10">
    <property type="entry name" value="PROTEIN PHOSPHATASE, PUTATIVE (AFU_ORTHOLOGUE AFUA_6G06650)-RELATED"/>
    <property type="match status" value="1"/>
</dbReference>
<feature type="domain" description="Tyrosine specific protein phosphatases" evidence="3">
    <location>
        <begin position="178"/>
        <end position="207"/>
    </location>
</feature>
<dbReference type="SUPFAM" id="SSF52799">
    <property type="entry name" value="(Phosphotyrosine protein) phosphatases II"/>
    <property type="match status" value="1"/>
</dbReference>
<accession>A0A9Q9P5F9</accession>
<organism evidence="4 5">
    <name type="scientific">Curtobacterium poinsettiae</name>
    <dbReference type="NCBI Taxonomy" id="159612"/>
    <lineage>
        <taxon>Bacteria</taxon>
        <taxon>Bacillati</taxon>
        <taxon>Actinomycetota</taxon>
        <taxon>Actinomycetes</taxon>
        <taxon>Micrococcales</taxon>
        <taxon>Microbacteriaceae</taxon>
        <taxon>Curtobacterium</taxon>
    </lineage>
</organism>
<dbReference type="EMBL" id="CP106879">
    <property type="protein sequence ID" value="UYC79565.1"/>
    <property type="molecule type" value="Genomic_DNA"/>
</dbReference>
<dbReference type="KEGG" id="cpoi:OE229_10420"/>
<feature type="chain" id="PRO_5040421551" evidence="2">
    <location>
        <begin position="47"/>
        <end position="368"/>
    </location>
</feature>
<dbReference type="PANTHER" id="PTHR31126">
    <property type="entry name" value="TYROSINE-PROTEIN PHOSPHATASE"/>
    <property type="match status" value="1"/>
</dbReference>
<name>A0A9Q9P5F9_9MICO</name>
<dbReference type="InterPro" id="IPR000387">
    <property type="entry name" value="Tyr_Pase_dom"/>
</dbReference>
<dbReference type="GO" id="GO:0004721">
    <property type="term" value="F:phosphoprotein phosphatase activity"/>
    <property type="evidence" value="ECO:0007669"/>
    <property type="project" value="InterPro"/>
</dbReference>
<sequence length="368" mass="38802">MPPLRRSPLTRSTLTHSPRTARVTATALAGLAVVASAAFSVTAAHADTSLQPAFTATDHPITDVPGLVNGRELAAVHGRSGQTVNAPRLIRSESLDKITAAGATTLADEYHVDLVVDLRTPSQIAAKPDVAIPGARHVDISMFGADGDYSDDTAMYHDLVDKGHVDPATPGSMITAYRRVLRILATHTSGTVLIHCSHGMDRTGTVVDLLDRVLGVDSADILHDYLLSNTQLGVTWATPQLLQGTFEQDIATEYGGMGSYLTDTIGVTRHEAAALRERFLVSDDATVSSIAVAGVRVHLPAAASSQGATVAAPVRTLRAADVHVHTTNPNAVATVHVSGRTARITVTAQDGTTTKGYRLTVRRPATKR</sequence>
<dbReference type="Gene3D" id="3.90.190.10">
    <property type="entry name" value="Protein tyrosine phosphatase superfamily"/>
    <property type="match status" value="1"/>
</dbReference>
<dbReference type="Proteomes" id="UP001062223">
    <property type="component" value="Chromosome"/>
</dbReference>
<proteinExistence type="inferred from homology"/>
<dbReference type="InterPro" id="IPR029021">
    <property type="entry name" value="Prot-tyrosine_phosphatase-like"/>
</dbReference>
<evidence type="ECO:0000313" key="5">
    <source>
        <dbReference type="Proteomes" id="UP001062223"/>
    </source>
</evidence>
<dbReference type="AlphaFoldDB" id="A0A9Q9P5F9"/>
<evidence type="ECO:0000313" key="4">
    <source>
        <dbReference type="EMBL" id="UYC79565.1"/>
    </source>
</evidence>
<dbReference type="PROSITE" id="PS00383">
    <property type="entry name" value="TYR_PHOSPHATASE_1"/>
    <property type="match status" value="1"/>
</dbReference>
<dbReference type="InterPro" id="IPR026893">
    <property type="entry name" value="Tyr/Ser_Pase_IphP-type"/>
</dbReference>
<gene>
    <name evidence="4" type="ORF">OE229_10420</name>
</gene>
<evidence type="ECO:0000256" key="1">
    <source>
        <dbReference type="ARBA" id="ARBA00009580"/>
    </source>
</evidence>
<feature type="signal peptide" evidence="2">
    <location>
        <begin position="1"/>
        <end position="46"/>
    </location>
</feature>
<evidence type="ECO:0000256" key="2">
    <source>
        <dbReference type="SAM" id="SignalP"/>
    </source>
</evidence>
<dbReference type="PROSITE" id="PS50056">
    <property type="entry name" value="TYR_PHOSPHATASE_2"/>
    <property type="match status" value="1"/>
</dbReference>
<keyword evidence="2" id="KW-0732">Signal</keyword>
<evidence type="ECO:0000259" key="3">
    <source>
        <dbReference type="PROSITE" id="PS50056"/>
    </source>
</evidence>